<accession>A0A8X8ZMI5</accession>
<keyword evidence="3" id="KW-1185">Reference proteome</keyword>
<evidence type="ECO:0000313" key="2">
    <source>
        <dbReference type="EMBL" id="KAG6410156.1"/>
    </source>
</evidence>
<protein>
    <submittedName>
        <fullName evidence="2">Uncharacterized protein</fullName>
    </submittedName>
</protein>
<proteinExistence type="predicted"/>
<feature type="region of interest" description="Disordered" evidence="1">
    <location>
        <begin position="1"/>
        <end position="27"/>
    </location>
</feature>
<dbReference type="EMBL" id="PNBA02000010">
    <property type="protein sequence ID" value="KAG6410156.1"/>
    <property type="molecule type" value="Genomic_DNA"/>
</dbReference>
<organism evidence="2">
    <name type="scientific">Salvia splendens</name>
    <name type="common">Scarlet sage</name>
    <dbReference type="NCBI Taxonomy" id="180675"/>
    <lineage>
        <taxon>Eukaryota</taxon>
        <taxon>Viridiplantae</taxon>
        <taxon>Streptophyta</taxon>
        <taxon>Embryophyta</taxon>
        <taxon>Tracheophyta</taxon>
        <taxon>Spermatophyta</taxon>
        <taxon>Magnoliopsida</taxon>
        <taxon>eudicotyledons</taxon>
        <taxon>Gunneridae</taxon>
        <taxon>Pentapetalae</taxon>
        <taxon>asterids</taxon>
        <taxon>lamiids</taxon>
        <taxon>Lamiales</taxon>
        <taxon>Lamiaceae</taxon>
        <taxon>Nepetoideae</taxon>
        <taxon>Mentheae</taxon>
        <taxon>Salviinae</taxon>
        <taxon>Salvia</taxon>
        <taxon>Salvia subgen. Calosphace</taxon>
        <taxon>core Calosphace</taxon>
    </lineage>
</organism>
<sequence>MVESGGVDVEMNGEDENSVDDEENEGVDCDGLAVGLHAAELHVAVVSRNLEKKAWLEQDEEHDSDQDGTPVRHCCVFKEDDKGIDLTALT</sequence>
<dbReference type="AlphaFoldDB" id="A0A8X8ZMI5"/>
<comment type="caution">
    <text evidence="2">The sequence shown here is derived from an EMBL/GenBank/DDBJ whole genome shotgun (WGS) entry which is preliminary data.</text>
</comment>
<feature type="compositionally biased region" description="Acidic residues" evidence="1">
    <location>
        <begin position="11"/>
        <end position="27"/>
    </location>
</feature>
<evidence type="ECO:0000256" key="1">
    <source>
        <dbReference type="SAM" id="MobiDB-lite"/>
    </source>
</evidence>
<reference evidence="2" key="2">
    <citation type="submission" date="2020-08" db="EMBL/GenBank/DDBJ databases">
        <title>Plant Genome Project.</title>
        <authorList>
            <person name="Zhang R.-G."/>
        </authorList>
    </citation>
    <scope>NUCLEOTIDE SEQUENCE</scope>
    <source>
        <strain evidence="2">Huo1</strain>
        <tissue evidence="2">Leaf</tissue>
    </source>
</reference>
<gene>
    <name evidence="2" type="ORF">SASPL_128206</name>
</gene>
<dbReference type="Proteomes" id="UP000298416">
    <property type="component" value="Unassembled WGS sequence"/>
</dbReference>
<reference evidence="2" key="1">
    <citation type="submission" date="2018-01" db="EMBL/GenBank/DDBJ databases">
        <authorList>
            <person name="Mao J.F."/>
        </authorList>
    </citation>
    <scope>NUCLEOTIDE SEQUENCE</scope>
    <source>
        <strain evidence="2">Huo1</strain>
        <tissue evidence="2">Leaf</tissue>
    </source>
</reference>
<evidence type="ECO:0000313" key="3">
    <source>
        <dbReference type="Proteomes" id="UP000298416"/>
    </source>
</evidence>
<name>A0A8X8ZMI5_SALSN</name>